<dbReference type="InterPro" id="IPR050789">
    <property type="entry name" value="Diverse_Enzym_Activities"/>
</dbReference>
<evidence type="ECO:0000256" key="1">
    <source>
        <dbReference type="SAM" id="SignalP"/>
    </source>
</evidence>
<dbReference type="EMBL" id="SJTG01000001">
    <property type="protein sequence ID" value="TCI11896.1"/>
    <property type="molecule type" value="Genomic_DNA"/>
</dbReference>
<gene>
    <name evidence="3" type="ORF">EZM97_00535</name>
</gene>
<feature type="signal peptide" evidence="1">
    <location>
        <begin position="1"/>
        <end position="37"/>
    </location>
</feature>
<feature type="chain" id="PRO_5020776543" evidence="1">
    <location>
        <begin position="38"/>
        <end position="419"/>
    </location>
</feature>
<dbReference type="InterPro" id="IPR012338">
    <property type="entry name" value="Beta-lactam/transpept-like"/>
</dbReference>
<dbReference type="RefSeq" id="WP_131151325.1">
    <property type="nucleotide sequence ID" value="NZ_SJTG01000001.1"/>
</dbReference>
<accession>A0A4R0YYM9</accession>
<evidence type="ECO:0000259" key="2">
    <source>
        <dbReference type="Pfam" id="PF00144"/>
    </source>
</evidence>
<evidence type="ECO:0000313" key="4">
    <source>
        <dbReference type="Proteomes" id="UP000291822"/>
    </source>
</evidence>
<dbReference type="Proteomes" id="UP000291822">
    <property type="component" value="Unassembled WGS sequence"/>
</dbReference>
<proteinExistence type="predicted"/>
<dbReference type="PANTHER" id="PTHR43283">
    <property type="entry name" value="BETA-LACTAMASE-RELATED"/>
    <property type="match status" value="1"/>
</dbReference>
<dbReference type="InterPro" id="IPR001466">
    <property type="entry name" value="Beta-lactam-related"/>
</dbReference>
<comment type="caution">
    <text evidence="3">The sequence shown here is derived from an EMBL/GenBank/DDBJ whole genome shotgun (WGS) entry which is preliminary data.</text>
</comment>
<keyword evidence="4" id="KW-1185">Reference proteome</keyword>
<reference evidence="3 4" key="1">
    <citation type="submission" date="2019-02" db="EMBL/GenBank/DDBJ databases">
        <title>Dyella amyloliquefaciens sp. nov., isolated from forest soil.</title>
        <authorList>
            <person name="Gao Z.-H."/>
            <person name="Qiu L.-H."/>
        </authorList>
    </citation>
    <scope>NUCLEOTIDE SEQUENCE [LARGE SCALE GENOMIC DNA]</scope>
    <source>
        <strain evidence="3 4">KACC 12747</strain>
    </source>
</reference>
<dbReference type="Gene3D" id="3.40.710.10">
    <property type="entry name" value="DD-peptidase/beta-lactamase superfamily"/>
    <property type="match status" value="1"/>
</dbReference>
<keyword evidence="3" id="KW-0378">Hydrolase</keyword>
<keyword evidence="1" id="KW-0732">Signal</keyword>
<dbReference type="SUPFAM" id="SSF56601">
    <property type="entry name" value="beta-lactamase/transpeptidase-like"/>
    <property type="match status" value="1"/>
</dbReference>
<dbReference type="GO" id="GO:0016787">
    <property type="term" value="F:hydrolase activity"/>
    <property type="evidence" value="ECO:0007669"/>
    <property type="project" value="UniProtKB-KW"/>
</dbReference>
<organism evidence="3 4">
    <name type="scientific">Dyella soli</name>
    <dbReference type="NCBI Taxonomy" id="522319"/>
    <lineage>
        <taxon>Bacteria</taxon>
        <taxon>Pseudomonadati</taxon>
        <taxon>Pseudomonadota</taxon>
        <taxon>Gammaproteobacteria</taxon>
        <taxon>Lysobacterales</taxon>
        <taxon>Rhodanobacteraceae</taxon>
        <taxon>Dyella</taxon>
    </lineage>
</organism>
<dbReference type="AlphaFoldDB" id="A0A4R0YYM9"/>
<dbReference type="PANTHER" id="PTHR43283:SF7">
    <property type="entry name" value="BETA-LACTAMASE-RELATED DOMAIN-CONTAINING PROTEIN"/>
    <property type="match status" value="1"/>
</dbReference>
<name>A0A4R0YYM9_9GAMM</name>
<dbReference type="Pfam" id="PF00144">
    <property type="entry name" value="Beta-lactamase"/>
    <property type="match status" value="1"/>
</dbReference>
<evidence type="ECO:0000313" key="3">
    <source>
        <dbReference type="EMBL" id="TCI11896.1"/>
    </source>
</evidence>
<sequence length="419" mass="44931">MKVIAHPSTTRAIACLRSKVLLSAALLSVLPLSPVLAAPLPASQQAALKQLLDRGAPTRSDAIVVWQDGRELGHYYAGGKAPGPIELMSVTKSVVALAIGQLVADGRIKSLDQPVADFYPEWRQGKKRDITIRMLMNHTSGIQNVVRADVEIYPAPDAIQLALAAELTGKPGEPGGYNNKAVNLLGGIIEKAAGKPMDIFLRDGLFKAMDIHPGTWEKDRAGHPYAMAGLPLTAADLGKLGELVLNKGAWHGKQLLPADYIASLMQPQAEASMGLLWWLAPAYRRFDTDPAAFDMLRKRGVTEPTVAALQKGLAGAHFDDQASMMEGIKKALGANWRDTYMTDLISRGIGPYRLFKVTQGPTAAWFGNGDGGQYLVVVPSAKIVAVRQIDAEGDDEKDGEGFEDFVERVLAVAGGSSHP</sequence>
<protein>
    <submittedName>
        <fullName evidence="3">Class C beta-lactamase-related serine hydrolase</fullName>
    </submittedName>
</protein>
<feature type="domain" description="Beta-lactamase-related" evidence="2">
    <location>
        <begin position="58"/>
        <end position="387"/>
    </location>
</feature>